<evidence type="ECO:0000313" key="9">
    <source>
        <dbReference type="Proteomes" id="UP001233999"/>
    </source>
</evidence>
<comment type="similarity">
    <text evidence="2">Belongs to the TAF8 family.</text>
</comment>
<evidence type="ECO:0000313" key="8">
    <source>
        <dbReference type="EMBL" id="KAJ9599465.1"/>
    </source>
</evidence>
<dbReference type="InterPro" id="IPR006565">
    <property type="entry name" value="BTP"/>
</dbReference>
<dbReference type="Pfam" id="PF07524">
    <property type="entry name" value="Bromo_TP"/>
    <property type="match status" value="1"/>
</dbReference>
<gene>
    <name evidence="8" type="ORF">L9F63_010052</name>
</gene>
<dbReference type="SMART" id="SM00576">
    <property type="entry name" value="BTP"/>
    <property type="match status" value="1"/>
</dbReference>
<dbReference type="Pfam" id="PF10406">
    <property type="entry name" value="TAF8_C"/>
    <property type="match status" value="1"/>
</dbReference>
<dbReference type="GO" id="GO:0046982">
    <property type="term" value="F:protein heterodimerization activity"/>
    <property type="evidence" value="ECO:0007669"/>
    <property type="project" value="InterPro"/>
</dbReference>
<dbReference type="CDD" id="cd08049">
    <property type="entry name" value="TAF8"/>
    <property type="match status" value="1"/>
</dbReference>
<keyword evidence="6" id="KW-0539">Nucleus</keyword>
<name>A0AAD8AI07_DIPPU</name>
<dbReference type="InterPro" id="IPR019473">
    <property type="entry name" value="TFIID_su8_C"/>
</dbReference>
<reference evidence="8" key="2">
    <citation type="submission" date="2023-05" db="EMBL/GenBank/DDBJ databases">
        <authorList>
            <person name="Fouks B."/>
        </authorList>
    </citation>
    <scope>NUCLEOTIDE SEQUENCE</scope>
    <source>
        <strain evidence="8">Stay&amp;Tobe</strain>
        <tissue evidence="8">Testes</tissue>
    </source>
</reference>
<comment type="caution">
    <text evidence="8">The sequence shown here is derived from an EMBL/GenBank/DDBJ whole genome shotgun (WGS) entry which is preliminary data.</text>
</comment>
<keyword evidence="9" id="KW-1185">Reference proteome</keyword>
<comment type="subcellular location">
    <subcellularLocation>
        <location evidence="1">Nucleus</location>
    </subcellularLocation>
</comment>
<proteinExistence type="inferred from homology"/>
<feature type="domain" description="Bromodomain associated" evidence="7">
    <location>
        <begin position="2"/>
        <end position="78"/>
    </location>
</feature>
<evidence type="ECO:0000256" key="4">
    <source>
        <dbReference type="ARBA" id="ARBA00023015"/>
    </source>
</evidence>
<keyword evidence="5" id="KW-0804">Transcription</keyword>
<dbReference type="CDD" id="cd22918">
    <property type="entry name" value="HFD_TAF8"/>
    <property type="match status" value="1"/>
</dbReference>
<evidence type="ECO:0000256" key="5">
    <source>
        <dbReference type="ARBA" id="ARBA00023163"/>
    </source>
</evidence>
<accession>A0AAD8AI07</accession>
<evidence type="ECO:0000256" key="6">
    <source>
        <dbReference type="ARBA" id="ARBA00023242"/>
    </source>
</evidence>
<dbReference type="GO" id="GO:0006367">
    <property type="term" value="P:transcription initiation at RNA polymerase II promoter"/>
    <property type="evidence" value="ECO:0007669"/>
    <property type="project" value="TreeGrafter"/>
</dbReference>
<dbReference type="GO" id="GO:0005669">
    <property type="term" value="C:transcription factor TFIID complex"/>
    <property type="evidence" value="ECO:0007669"/>
    <property type="project" value="InterPro"/>
</dbReference>
<evidence type="ECO:0000259" key="7">
    <source>
        <dbReference type="SMART" id="SM00576"/>
    </source>
</evidence>
<dbReference type="InterPro" id="IPR037818">
    <property type="entry name" value="TAF8"/>
</dbReference>
<organism evidence="8 9">
    <name type="scientific">Diploptera punctata</name>
    <name type="common">Pacific beetle cockroach</name>
    <dbReference type="NCBI Taxonomy" id="6984"/>
    <lineage>
        <taxon>Eukaryota</taxon>
        <taxon>Metazoa</taxon>
        <taxon>Ecdysozoa</taxon>
        <taxon>Arthropoda</taxon>
        <taxon>Hexapoda</taxon>
        <taxon>Insecta</taxon>
        <taxon>Pterygota</taxon>
        <taxon>Neoptera</taxon>
        <taxon>Polyneoptera</taxon>
        <taxon>Dictyoptera</taxon>
        <taxon>Blattodea</taxon>
        <taxon>Blaberoidea</taxon>
        <taxon>Blaberidae</taxon>
        <taxon>Diplopterinae</taxon>
        <taxon>Diploptera</taxon>
    </lineage>
</organism>
<keyword evidence="4" id="KW-0805">Transcription regulation</keyword>
<evidence type="ECO:0000256" key="3">
    <source>
        <dbReference type="ARBA" id="ARBA00017307"/>
    </source>
</evidence>
<dbReference type="InterPro" id="IPR009072">
    <property type="entry name" value="Histone-fold"/>
</dbReference>
<evidence type="ECO:0000256" key="1">
    <source>
        <dbReference type="ARBA" id="ARBA00004123"/>
    </source>
</evidence>
<dbReference type="Proteomes" id="UP001233999">
    <property type="component" value="Unassembled WGS sequence"/>
</dbReference>
<evidence type="ECO:0000256" key="2">
    <source>
        <dbReference type="ARBA" id="ARBA00008767"/>
    </source>
</evidence>
<protein>
    <recommendedName>
        <fullName evidence="3">Transcription initiation factor TFIID subunit 8</fullName>
    </recommendedName>
</protein>
<dbReference type="Gene3D" id="1.10.20.10">
    <property type="entry name" value="Histone, subunit A"/>
    <property type="match status" value="1"/>
</dbReference>
<dbReference type="PANTHER" id="PTHR46469">
    <property type="entry name" value="TRANSCRIPTION INITIATION FACTOR TFIID SUBUNIT 8"/>
    <property type="match status" value="1"/>
</dbReference>
<dbReference type="PANTHER" id="PTHR46469:SF1">
    <property type="entry name" value="TRANSCRIPTION INITIATION FACTOR TFIID SUBUNIT 8"/>
    <property type="match status" value="1"/>
</dbReference>
<dbReference type="EMBL" id="JASPKZ010000806">
    <property type="protein sequence ID" value="KAJ9599465.1"/>
    <property type="molecule type" value="Genomic_DNA"/>
</dbReference>
<dbReference type="AlphaFoldDB" id="A0AAD8AI07"/>
<sequence length="279" mass="31863">MDSACRRILSVSLAGLLLEIGFQFSNNIAHETLVEIMLSLIRQIGLSSHRFCEQAGRVQPVVGDVVMALIDIGICPHHIESYAKRNGMIVLSPILKVSHPKRVNNLHVGKEEPRPGHIPDYFPGFPDPHTYLRTPTLRKPAIEYDVLREKASFQQQCIKKALTKFVARTSDTESYFSSADKNIFPLIPCQTHNPAYLTALLTSDQLFQFQDEFFVPKRKIKGQSPDKKPIKYMVVQENNQDQTYGPNAEPIDNPYLHPVKIKLLRKKRQRKCNEKLKMC</sequence>
<reference evidence="8" key="1">
    <citation type="journal article" date="2023" name="IScience">
        <title>Live-bearing cockroach genome reveals convergent evolutionary mechanisms linked to viviparity in insects and beyond.</title>
        <authorList>
            <person name="Fouks B."/>
            <person name="Harrison M.C."/>
            <person name="Mikhailova A.A."/>
            <person name="Marchal E."/>
            <person name="English S."/>
            <person name="Carruthers M."/>
            <person name="Jennings E.C."/>
            <person name="Chiamaka E.L."/>
            <person name="Frigard R.A."/>
            <person name="Pippel M."/>
            <person name="Attardo G.M."/>
            <person name="Benoit J.B."/>
            <person name="Bornberg-Bauer E."/>
            <person name="Tobe S.S."/>
        </authorList>
    </citation>
    <scope>NUCLEOTIDE SEQUENCE</scope>
    <source>
        <strain evidence="8">Stay&amp;Tobe</strain>
    </source>
</reference>